<feature type="region of interest" description="Disordered" evidence="1">
    <location>
        <begin position="190"/>
        <end position="249"/>
    </location>
</feature>
<feature type="compositionally biased region" description="Polar residues" evidence="1">
    <location>
        <begin position="18"/>
        <end position="34"/>
    </location>
</feature>
<dbReference type="KEGG" id="btab:109034509"/>
<evidence type="ECO:0000256" key="1">
    <source>
        <dbReference type="SAM" id="MobiDB-lite"/>
    </source>
</evidence>
<feature type="compositionally biased region" description="Basic and acidic residues" evidence="1">
    <location>
        <begin position="214"/>
        <end position="235"/>
    </location>
</feature>
<keyword evidence="3" id="KW-1185">Reference proteome</keyword>
<gene>
    <name evidence="2" type="ORF">BEMITA_LOCUS8676</name>
</gene>
<organism evidence="2 3">
    <name type="scientific">Bemisia tabaci</name>
    <name type="common">Sweetpotato whitefly</name>
    <name type="synonym">Aleurodes tabaci</name>
    <dbReference type="NCBI Taxonomy" id="7038"/>
    <lineage>
        <taxon>Eukaryota</taxon>
        <taxon>Metazoa</taxon>
        <taxon>Ecdysozoa</taxon>
        <taxon>Arthropoda</taxon>
        <taxon>Hexapoda</taxon>
        <taxon>Insecta</taxon>
        <taxon>Pterygota</taxon>
        <taxon>Neoptera</taxon>
        <taxon>Paraneoptera</taxon>
        <taxon>Hemiptera</taxon>
        <taxon>Sternorrhyncha</taxon>
        <taxon>Aleyrodoidea</taxon>
        <taxon>Aleyrodidae</taxon>
        <taxon>Aleyrodinae</taxon>
        <taxon>Bemisia</taxon>
    </lineage>
</organism>
<name>A0A9P0F331_BEMTA</name>
<dbReference type="EMBL" id="OU963866">
    <property type="protein sequence ID" value="CAH0389899.1"/>
    <property type="molecule type" value="Genomic_DNA"/>
</dbReference>
<feature type="region of interest" description="Disordered" evidence="1">
    <location>
        <begin position="1"/>
        <end position="35"/>
    </location>
</feature>
<protein>
    <submittedName>
        <fullName evidence="2">Uncharacterized protein</fullName>
    </submittedName>
</protein>
<feature type="compositionally biased region" description="Low complexity" evidence="1">
    <location>
        <begin position="190"/>
        <end position="206"/>
    </location>
</feature>
<feature type="compositionally biased region" description="Polar residues" evidence="1">
    <location>
        <begin position="1"/>
        <end position="10"/>
    </location>
</feature>
<sequence>MTSSSYSTDENGVRKTMNRATTQKKSPGRSSSWHTVDYNDGTVIASVVSRGPADIVVHENKAYVNRNLVSEDVGHLYEPTYQIGEDGSYWYTNLPIGWEMDENEKKFFKNKRRRINGQQEDYANAGQAIMKSADRTLAALQPSRSSPGGYGRNVENIWDLPRAYGNQFSKDIRNQFSGVYENQSPYSGGSFSDWDASSSGGSSPRPRGNRGRGRRDVGREEEKRRSGNNSPRERTTQSPRKYSRHGYRK</sequence>
<dbReference type="AlphaFoldDB" id="A0A9P0F331"/>
<accession>A0A9P0F331</accession>
<proteinExistence type="predicted"/>
<dbReference type="Proteomes" id="UP001152759">
    <property type="component" value="Chromosome 5"/>
</dbReference>
<evidence type="ECO:0000313" key="2">
    <source>
        <dbReference type="EMBL" id="CAH0389899.1"/>
    </source>
</evidence>
<reference evidence="2" key="1">
    <citation type="submission" date="2021-12" db="EMBL/GenBank/DDBJ databases">
        <authorList>
            <person name="King R."/>
        </authorList>
    </citation>
    <scope>NUCLEOTIDE SEQUENCE</scope>
</reference>
<evidence type="ECO:0000313" key="3">
    <source>
        <dbReference type="Proteomes" id="UP001152759"/>
    </source>
</evidence>